<reference evidence="2" key="1">
    <citation type="submission" date="2023-01" db="EMBL/GenBank/DDBJ databases">
        <title>Genome assembly of the deep-sea coral Lophelia pertusa.</title>
        <authorList>
            <person name="Herrera S."/>
            <person name="Cordes E."/>
        </authorList>
    </citation>
    <scope>NUCLEOTIDE SEQUENCE</scope>
    <source>
        <strain evidence="2">USNM1676648</strain>
        <tissue evidence="2">Polyp</tissue>
    </source>
</reference>
<accession>A0A9X0A273</accession>
<feature type="transmembrane region" description="Helical" evidence="1">
    <location>
        <begin position="120"/>
        <end position="142"/>
    </location>
</feature>
<feature type="transmembrane region" description="Helical" evidence="1">
    <location>
        <begin position="47"/>
        <end position="70"/>
    </location>
</feature>
<evidence type="ECO:0000313" key="2">
    <source>
        <dbReference type="EMBL" id="KAJ7391705.1"/>
    </source>
</evidence>
<protein>
    <submittedName>
        <fullName evidence="2">Uncharacterized protein</fullName>
    </submittedName>
</protein>
<sequence length="153" mass="16971">MARKKAKETDSSAARFKFPNLLNQLGCLILQLTCNFYLLLVRCTGEGIYTLLHALFGVIGEVLRILLVLAARVLSEICYGVALIIEKIISAILQLLLLLIVNGGRFIDQATRGLVDMAGYGVSSVVFITITVFIWWLIVPVFEEVCHAIINLF</sequence>
<keyword evidence="1" id="KW-0812">Transmembrane</keyword>
<proteinExistence type="predicted"/>
<gene>
    <name evidence="2" type="ORF">OS493_017402</name>
</gene>
<evidence type="ECO:0000313" key="3">
    <source>
        <dbReference type="Proteomes" id="UP001163046"/>
    </source>
</evidence>
<feature type="transmembrane region" description="Helical" evidence="1">
    <location>
        <begin position="77"/>
        <end position="100"/>
    </location>
</feature>
<name>A0A9X0A273_9CNID</name>
<evidence type="ECO:0000256" key="1">
    <source>
        <dbReference type="SAM" id="Phobius"/>
    </source>
</evidence>
<dbReference type="AlphaFoldDB" id="A0A9X0A273"/>
<feature type="transmembrane region" description="Helical" evidence="1">
    <location>
        <begin position="21"/>
        <end position="41"/>
    </location>
</feature>
<comment type="caution">
    <text evidence="2">The sequence shown here is derived from an EMBL/GenBank/DDBJ whole genome shotgun (WGS) entry which is preliminary data.</text>
</comment>
<keyword evidence="1" id="KW-0472">Membrane</keyword>
<keyword evidence="1" id="KW-1133">Transmembrane helix</keyword>
<dbReference type="EMBL" id="MU825405">
    <property type="protein sequence ID" value="KAJ7391705.1"/>
    <property type="molecule type" value="Genomic_DNA"/>
</dbReference>
<keyword evidence="3" id="KW-1185">Reference proteome</keyword>
<organism evidence="2 3">
    <name type="scientific">Desmophyllum pertusum</name>
    <dbReference type="NCBI Taxonomy" id="174260"/>
    <lineage>
        <taxon>Eukaryota</taxon>
        <taxon>Metazoa</taxon>
        <taxon>Cnidaria</taxon>
        <taxon>Anthozoa</taxon>
        <taxon>Hexacorallia</taxon>
        <taxon>Scleractinia</taxon>
        <taxon>Caryophylliina</taxon>
        <taxon>Caryophylliidae</taxon>
        <taxon>Desmophyllum</taxon>
    </lineage>
</organism>
<dbReference type="Proteomes" id="UP001163046">
    <property type="component" value="Unassembled WGS sequence"/>
</dbReference>